<protein>
    <submittedName>
        <fullName evidence="4">Uncharacterized protein</fullName>
    </submittedName>
</protein>
<feature type="region of interest" description="Disordered" evidence="3">
    <location>
        <begin position="1"/>
        <end position="21"/>
    </location>
</feature>
<comment type="caution">
    <text evidence="4">The sequence shown here is derived from an EMBL/GenBank/DDBJ whole genome shotgun (WGS) entry which is preliminary data.</text>
</comment>
<accession>A0A7J0G4I0</accession>
<proteinExistence type="predicted"/>
<evidence type="ECO:0000313" key="4">
    <source>
        <dbReference type="EMBL" id="GFZ05668.1"/>
    </source>
</evidence>
<keyword evidence="1" id="KW-0808">Transferase</keyword>
<keyword evidence="5" id="KW-1185">Reference proteome</keyword>
<dbReference type="Proteomes" id="UP000585474">
    <property type="component" value="Unassembled WGS sequence"/>
</dbReference>
<name>A0A7J0G4I0_9ERIC</name>
<dbReference type="GO" id="GO:0061631">
    <property type="term" value="F:ubiquitin conjugating enzyme activity"/>
    <property type="evidence" value="ECO:0007669"/>
    <property type="project" value="TreeGrafter"/>
</dbReference>
<dbReference type="EMBL" id="BJWL01000017">
    <property type="protein sequence ID" value="GFZ05668.1"/>
    <property type="molecule type" value="Genomic_DNA"/>
</dbReference>
<reference evidence="4 5" key="1">
    <citation type="submission" date="2019-07" db="EMBL/GenBank/DDBJ databases">
        <title>De Novo Assembly of kiwifruit Actinidia rufa.</title>
        <authorList>
            <person name="Sugita-Konishi S."/>
            <person name="Sato K."/>
            <person name="Mori E."/>
            <person name="Abe Y."/>
            <person name="Kisaki G."/>
            <person name="Hamano K."/>
            <person name="Suezawa K."/>
            <person name="Otani M."/>
            <person name="Fukuda T."/>
            <person name="Manabe T."/>
            <person name="Gomi K."/>
            <person name="Tabuchi M."/>
            <person name="Akimitsu K."/>
            <person name="Kataoka I."/>
        </authorList>
    </citation>
    <scope>NUCLEOTIDE SEQUENCE [LARGE SCALE GENOMIC DNA]</scope>
    <source>
        <strain evidence="5">cv. Fuchu</strain>
    </source>
</reference>
<evidence type="ECO:0000256" key="2">
    <source>
        <dbReference type="ARBA" id="ARBA00022786"/>
    </source>
</evidence>
<organism evidence="4 5">
    <name type="scientific">Actinidia rufa</name>
    <dbReference type="NCBI Taxonomy" id="165716"/>
    <lineage>
        <taxon>Eukaryota</taxon>
        <taxon>Viridiplantae</taxon>
        <taxon>Streptophyta</taxon>
        <taxon>Embryophyta</taxon>
        <taxon>Tracheophyta</taxon>
        <taxon>Spermatophyta</taxon>
        <taxon>Magnoliopsida</taxon>
        <taxon>eudicotyledons</taxon>
        <taxon>Gunneridae</taxon>
        <taxon>Pentapetalae</taxon>
        <taxon>asterids</taxon>
        <taxon>Ericales</taxon>
        <taxon>Actinidiaceae</taxon>
        <taxon>Actinidia</taxon>
    </lineage>
</organism>
<dbReference type="PANTHER" id="PTHR46116:SF18">
    <property type="entry name" value="UBIQUITIN-CONJUGATING ENZYME E2 38 ISOFORM X1"/>
    <property type="match status" value="1"/>
</dbReference>
<keyword evidence="2" id="KW-0833">Ubl conjugation pathway</keyword>
<dbReference type="OrthoDB" id="47801at2759"/>
<dbReference type="InterPro" id="IPR016135">
    <property type="entry name" value="UBQ-conjugating_enzyme/RWD"/>
</dbReference>
<evidence type="ECO:0000313" key="5">
    <source>
        <dbReference type="Proteomes" id="UP000585474"/>
    </source>
</evidence>
<evidence type="ECO:0000256" key="3">
    <source>
        <dbReference type="SAM" id="MobiDB-lite"/>
    </source>
</evidence>
<gene>
    <name evidence="4" type="ORF">Acr_17g0012400</name>
</gene>
<dbReference type="PANTHER" id="PTHR46116">
    <property type="entry name" value="(E3-INDEPENDENT) E2 UBIQUITIN-CONJUGATING ENZYME"/>
    <property type="match status" value="1"/>
</dbReference>
<dbReference type="AlphaFoldDB" id="A0A7J0G4I0"/>
<sequence>MIQDESPAEQKGSPANQQKPFLNSHFEDFVAGHFRLRGHNILSACRAYMEGAEVGSADRERDPYAGGNNPIEFKAAVGRMMKSLVTNFIKNGSVDCEQFRTTA</sequence>
<evidence type="ECO:0000256" key="1">
    <source>
        <dbReference type="ARBA" id="ARBA00022679"/>
    </source>
</evidence>
<dbReference type="Gene3D" id="3.10.110.10">
    <property type="entry name" value="Ubiquitin Conjugating Enzyme"/>
    <property type="match status" value="1"/>
</dbReference>